<evidence type="ECO:0008006" key="3">
    <source>
        <dbReference type="Google" id="ProtNLM"/>
    </source>
</evidence>
<protein>
    <recommendedName>
        <fullName evidence="3">AbiEi antitoxin C-terminal domain-containing protein</fullName>
    </recommendedName>
</protein>
<dbReference type="EMBL" id="VUNZ01000002">
    <property type="protein sequence ID" value="KAA2221411.1"/>
    <property type="molecule type" value="Genomic_DNA"/>
</dbReference>
<name>A0A5B2U3Z1_9FLAO</name>
<organism evidence="1 2">
    <name type="scientific">Chryseobacterium sediminis</name>
    <dbReference type="NCBI Taxonomy" id="1679494"/>
    <lineage>
        <taxon>Bacteria</taxon>
        <taxon>Pseudomonadati</taxon>
        <taxon>Bacteroidota</taxon>
        <taxon>Flavobacteriia</taxon>
        <taxon>Flavobacteriales</taxon>
        <taxon>Weeksellaceae</taxon>
        <taxon>Chryseobacterium group</taxon>
        <taxon>Chryseobacterium</taxon>
    </lineage>
</organism>
<accession>A0A5B2U3Z1</accession>
<evidence type="ECO:0000313" key="2">
    <source>
        <dbReference type="Proteomes" id="UP000323082"/>
    </source>
</evidence>
<dbReference type="AlphaFoldDB" id="A0A5B2U3Z1"/>
<sequence>MAKFEKYTVEIEDALEENDYKVLTTEEFERLVSSIKQIKGIKSASRKKIKEFLLEHYIVQNRLQGQSNSEFYYLKDSKIDQYDIASTRSRSAFFSHYSALAIHNLTIQLPKQVYLTWERKGLRHQNDTFLIQENVDIAFSKTPRITQDKRKYKGFTINFINGQNHNLLGIEPFRNKYLVSNIERTLIDVSVRPFYAGGITQVLQSFEEAKDKLNTQKLFDYYVEMDFTYPYHKVIGFYLEKAGYNEKDYEPFLNMDSDIDFYLTYNILHKDYNSKWKLFIPKGL</sequence>
<reference evidence="1 2" key="1">
    <citation type="journal article" date="2015" name="Int. J. Syst. Evol. Microbiol.">
        <title>Chryseobacterium sediminis sp. nov., isolated from a river sediment.</title>
        <authorList>
            <person name="Kampfer P."/>
            <person name="Busse H.J."/>
            <person name="McInroy J.A."/>
            <person name="Glaeser S.P."/>
        </authorList>
    </citation>
    <scope>NUCLEOTIDE SEQUENCE [LARGE SCALE GENOMIC DNA]</scope>
    <source>
        <strain evidence="1 2">IMT-174</strain>
    </source>
</reference>
<dbReference type="Proteomes" id="UP000323082">
    <property type="component" value="Unassembled WGS sequence"/>
</dbReference>
<dbReference type="RefSeq" id="WP_138401812.1">
    <property type="nucleotide sequence ID" value="NZ_VUNZ01000002.1"/>
</dbReference>
<gene>
    <name evidence="1" type="ORF">FW780_14075</name>
</gene>
<proteinExistence type="predicted"/>
<evidence type="ECO:0000313" key="1">
    <source>
        <dbReference type="EMBL" id="KAA2221411.1"/>
    </source>
</evidence>
<dbReference type="OrthoDB" id="3240019at2"/>
<comment type="caution">
    <text evidence="1">The sequence shown here is derived from an EMBL/GenBank/DDBJ whole genome shotgun (WGS) entry which is preliminary data.</text>
</comment>